<dbReference type="PANTHER" id="PTHR43022:SF1">
    <property type="entry name" value="PROTEIN SMF"/>
    <property type="match status" value="1"/>
</dbReference>
<dbReference type="NCBIfam" id="TIGR00732">
    <property type="entry name" value="dprA"/>
    <property type="match status" value="1"/>
</dbReference>
<dbReference type="InterPro" id="IPR003488">
    <property type="entry name" value="DprA"/>
</dbReference>
<name>A0A1M4SMI0_9FIRM</name>
<accession>A0A1M4SMI0</accession>
<organism evidence="4 5">
    <name type="scientific">Tissierella praeacuta DSM 18095</name>
    <dbReference type="NCBI Taxonomy" id="1123404"/>
    <lineage>
        <taxon>Bacteria</taxon>
        <taxon>Bacillati</taxon>
        <taxon>Bacillota</taxon>
        <taxon>Tissierellia</taxon>
        <taxon>Tissierellales</taxon>
        <taxon>Tissierellaceae</taxon>
        <taxon>Tissierella</taxon>
    </lineage>
</organism>
<comment type="similarity">
    <text evidence="1">Belongs to the DprA/Smf family.</text>
</comment>
<dbReference type="InterPro" id="IPR057666">
    <property type="entry name" value="DrpA_SLOG"/>
</dbReference>
<gene>
    <name evidence="4" type="ORF">SAMN02745784_00398</name>
</gene>
<keyword evidence="5" id="KW-1185">Reference proteome</keyword>
<feature type="domain" description="Smf/DprA SLOG" evidence="2">
    <location>
        <begin position="80"/>
        <end position="288"/>
    </location>
</feature>
<dbReference type="Gene3D" id="1.10.10.10">
    <property type="entry name" value="Winged helix-like DNA-binding domain superfamily/Winged helix DNA-binding domain"/>
    <property type="match status" value="1"/>
</dbReference>
<reference evidence="5" key="1">
    <citation type="submission" date="2016-11" db="EMBL/GenBank/DDBJ databases">
        <authorList>
            <person name="Varghese N."/>
            <person name="Submissions S."/>
        </authorList>
    </citation>
    <scope>NUCLEOTIDE SEQUENCE [LARGE SCALE GENOMIC DNA]</scope>
    <source>
        <strain evidence="5">DSM 18095</strain>
    </source>
</reference>
<feature type="domain" description="DprA winged helix" evidence="3">
    <location>
        <begin position="309"/>
        <end position="358"/>
    </location>
</feature>
<dbReference type="SUPFAM" id="SSF102405">
    <property type="entry name" value="MCP/YpsA-like"/>
    <property type="match status" value="1"/>
</dbReference>
<protein>
    <submittedName>
        <fullName evidence="4">DNA processing protein</fullName>
    </submittedName>
</protein>
<dbReference type="PANTHER" id="PTHR43022">
    <property type="entry name" value="PROTEIN SMF"/>
    <property type="match status" value="1"/>
</dbReference>
<dbReference type="InterPro" id="IPR036388">
    <property type="entry name" value="WH-like_DNA-bd_sf"/>
</dbReference>
<dbReference type="Pfam" id="PF02481">
    <property type="entry name" value="DNA_processg_A"/>
    <property type="match status" value="1"/>
</dbReference>
<dbReference type="InterPro" id="IPR041614">
    <property type="entry name" value="DprA_WH"/>
</dbReference>
<dbReference type="GO" id="GO:0009294">
    <property type="term" value="P:DNA-mediated transformation"/>
    <property type="evidence" value="ECO:0007669"/>
    <property type="project" value="InterPro"/>
</dbReference>
<dbReference type="GeneID" id="90995088"/>
<evidence type="ECO:0000313" key="5">
    <source>
        <dbReference type="Proteomes" id="UP000184114"/>
    </source>
</evidence>
<dbReference type="STRING" id="1123404.SAMN02745784_00398"/>
<dbReference type="RefSeq" id="WP_072972471.1">
    <property type="nucleotide sequence ID" value="NZ_FQTY01000001.1"/>
</dbReference>
<dbReference type="Gene3D" id="3.40.50.450">
    <property type="match status" value="1"/>
</dbReference>
<evidence type="ECO:0000256" key="1">
    <source>
        <dbReference type="ARBA" id="ARBA00006525"/>
    </source>
</evidence>
<dbReference type="EMBL" id="FQTY01000001">
    <property type="protein sequence ID" value="SHE33411.1"/>
    <property type="molecule type" value="Genomic_DNA"/>
</dbReference>
<evidence type="ECO:0000313" key="4">
    <source>
        <dbReference type="EMBL" id="SHE33411.1"/>
    </source>
</evidence>
<sequence length="364" mass="40592">MDITERDILIWLSSLGIGNSNIEKINEYFHDLKKLWQCHSSQIKSIKTLNGSVKEKLILNRNEEYINKLFTKIKKENSCVITVYDENYPNGLKYIENSPKVLYMKGSLQEEDSIAIAIVGSRKATTYGKWACEKFAKDLVDLGVTIISGLASGIDTIAHKTALENGGRTIGVLGNGIDTIYPKKNLQLYKEVEENGAIISEFPLGTPPLAFNFPQRNRIISGLSKGVIVIEAQEKSGSLITAHYALEQGKDIFALPGNINSIFSAGTNKLIKDGAKPLLEIDDIIEEVYELKEGIMLNKRKSMDYSNYSETEIKIIKLLEQEPLHSDVIAYKTNIDIITLNSVLTILELKGSIKELSGRIFTIC</sequence>
<dbReference type="Pfam" id="PF17782">
    <property type="entry name" value="WHD_DprA"/>
    <property type="match status" value="1"/>
</dbReference>
<evidence type="ECO:0000259" key="3">
    <source>
        <dbReference type="Pfam" id="PF17782"/>
    </source>
</evidence>
<proteinExistence type="inferred from homology"/>
<dbReference type="AlphaFoldDB" id="A0A1M4SMI0"/>
<dbReference type="Proteomes" id="UP000184114">
    <property type="component" value="Unassembled WGS sequence"/>
</dbReference>
<evidence type="ECO:0000259" key="2">
    <source>
        <dbReference type="Pfam" id="PF02481"/>
    </source>
</evidence>